<name>A0A151V350_BACCE</name>
<evidence type="ECO:0000313" key="5">
    <source>
        <dbReference type="Proteomes" id="UP000186535"/>
    </source>
</evidence>
<dbReference type="RefSeq" id="WP_001060995.1">
    <property type="nucleotide sequence ID" value="NZ_CAKJVO010000022.1"/>
</dbReference>
<dbReference type="Gene3D" id="3.30.1490.20">
    <property type="entry name" value="ATP-grasp fold, A domain"/>
    <property type="match status" value="1"/>
</dbReference>
<keyword evidence="3" id="KW-0067">ATP-binding</keyword>
<dbReference type="Gene3D" id="3.40.50.20">
    <property type="match status" value="1"/>
</dbReference>
<organism evidence="4 5">
    <name type="scientific">Bacillus cereus</name>
    <dbReference type="NCBI Taxonomy" id="1396"/>
    <lineage>
        <taxon>Bacteria</taxon>
        <taxon>Bacillati</taxon>
        <taxon>Bacillota</taxon>
        <taxon>Bacilli</taxon>
        <taxon>Bacillales</taxon>
        <taxon>Bacillaceae</taxon>
        <taxon>Bacillus</taxon>
        <taxon>Bacillus cereus group</taxon>
    </lineage>
</organism>
<dbReference type="InterPro" id="IPR052032">
    <property type="entry name" value="ATP-dep_AA_Ligase"/>
</dbReference>
<dbReference type="GO" id="GO:0005524">
    <property type="term" value="F:ATP binding"/>
    <property type="evidence" value="ECO:0007669"/>
    <property type="project" value="UniProtKB-UniRule"/>
</dbReference>
<dbReference type="PROSITE" id="PS50975">
    <property type="entry name" value="ATP_GRASP"/>
    <property type="match status" value="1"/>
</dbReference>
<keyword evidence="2" id="KW-0547">Nucleotide-binding</keyword>
<evidence type="ECO:0000256" key="2">
    <source>
        <dbReference type="ARBA" id="ARBA00022741"/>
    </source>
</evidence>
<dbReference type="GO" id="GO:0016874">
    <property type="term" value="F:ligase activity"/>
    <property type="evidence" value="ECO:0007669"/>
    <property type="project" value="UniProtKB-KW"/>
</dbReference>
<accession>A0A151V350</accession>
<dbReference type="PANTHER" id="PTHR43585">
    <property type="entry name" value="FUMIPYRROLE BIOSYNTHESIS PROTEIN C"/>
    <property type="match status" value="1"/>
</dbReference>
<evidence type="ECO:0000256" key="1">
    <source>
        <dbReference type="ARBA" id="ARBA00022598"/>
    </source>
</evidence>
<reference evidence="4 5" key="1">
    <citation type="submission" date="2016-11" db="EMBL/GenBank/DDBJ databases">
        <title>Identification of Bacillus cereus isolated from egg-white.</title>
        <authorList>
            <person name="Soni A."/>
            <person name="Oey I."/>
            <person name="Silcock P."/>
            <person name="Bremer P."/>
        </authorList>
    </citation>
    <scope>NUCLEOTIDE SEQUENCE [LARGE SCALE GENOMIC DNA]</scope>
    <source>
        <strain evidence="4 5">NZAS03</strain>
    </source>
</reference>
<comment type="caution">
    <text evidence="4">The sequence shown here is derived from an EMBL/GenBank/DDBJ whole genome shotgun (WGS) entry which is preliminary data.</text>
</comment>
<dbReference type="InterPro" id="IPR011761">
    <property type="entry name" value="ATP-grasp"/>
</dbReference>
<dbReference type="PANTHER" id="PTHR43585:SF2">
    <property type="entry name" value="ATP-GRASP ENZYME FSQD"/>
    <property type="match status" value="1"/>
</dbReference>
<evidence type="ECO:0000256" key="3">
    <source>
        <dbReference type="ARBA" id="ARBA00022840"/>
    </source>
</evidence>
<gene>
    <name evidence="4" type="ORF">BJR07_27825</name>
</gene>
<dbReference type="SUPFAM" id="SSF56059">
    <property type="entry name" value="Glutathione synthetase ATP-binding domain-like"/>
    <property type="match status" value="1"/>
</dbReference>
<dbReference type="PATRIC" id="fig|1396.435.peg.5245"/>
<dbReference type="Pfam" id="PF02655">
    <property type="entry name" value="ATP-grasp_3"/>
    <property type="match status" value="1"/>
</dbReference>
<dbReference type="Gene3D" id="3.30.470.20">
    <property type="entry name" value="ATP-grasp fold, B domain"/>
    <property type="match status" value="1"/>
</dbReference>
<protein>
    <submittedName>
        <fullName evidence="4">Uncharacterized protein</fullName>
    </submittedName>
</protein>
<dbReference type="InterPro" id="IPR003806">
    <property type="entry name" value="ATP-grasp_PylC-type"/>
</dbReference>
<dbReference type="EMBL" id="MPON01000020">
    <property type="protein sequence ID" value="OKA32550.1"/>
    <property type="molecule type" value="Genomic_DNA"/>
</dbReference>
<keyword evidence="1" id="KW-0436">Ligase</keyword>
<dbReference type="GO" id="GO:0046872">
    <property type="term" value="F:metal ion binding"/>
    <property type="evidence" value="ECO:0007669"/>
    <property type="project" value="InterPro"/>
</dbReference>
<proteinExistence type="predicted"/>
<dbReference type="Proteomes" id="UP000186535">
    <property type="component" value="Unassembled WGS sequence"/>
</dbReference>
<sequence>MNNLDDFEAVFVKGETSPGVKVLLIGWYKEALESLVKLGCDVVNVINAKHIERSRQHNQNATILSCADVHSAEEVIESLTRASIHLEQFSVICSMRELALVTASILKELTQCQGMSTDVAVALRDKYVQKRLIKSAGIPVTDFYTVDLITDIKKINKPVIIKPLSGGGARDTFRVDSINKLGELRNLKHIGPWLVEDLVSGSELHLDGVIRDGEVKMLSISRYLTNVIEIQNGGLVGSIVHPPKQNHLLYERGRALVTDALTALGHTNGIFHLEAFDTPSGLVFSECGGRIGGGMIFEEVNHLFGVNLAFEWAKSCLGYNTRVNLKETVGTVGFVHLPSPEGRIIYVPSEEEVMNMEGCVKASVNIKVGQIMKNSAEASNIKAGKALVQGKDEEEVEIRLRKLASWFQDQVQTASPNSERS</sequence>
<evidence type="ECO:0000313" key="4">
    <source>
        <dbReference type="EMBL" id="OKA32550.1"/>
    </source>
</evidence>
<dbReference type="InterPro" id="IPR013815">
    <property type="entry name" value="ATP_grasp_subdomain_1"/>
</dbReference>
<dbReference type="AlphaFoldDB" id="A0A151V350"/>